<evidence type="ECO:0000256" key="1">
    <source>
        <dbReference type="ARBA" id="ARBA00022630"/>
    </source>
</evidence>
<dbReference type="RefSeq" id="WP_093787308.1">
    <property type="nucleotide sequence ID" value="NZ_FNIE01000014.1"/>
</dbReference>
<dbReference type="GO" id="GO:0016705">
    <property type="term" value="F:oxidoreductase activity, acting on paired donors, with incorporation or reduction of molecular oxygen"/>
    <property type="evidence" value="ECO:0007669"/>
    <property type="project" value="InterPro"/>
</dbReference>
<dbReference type="PANTHER" id="PTHR42847">
    <property type="entry name" value="ALKANESULFONATE MONOOXYGENASE"/>
    <property type="match status" value="1"/>
</dbReference>
<dbReference type="EMBL" id="FNIE01000014">
    <property type="protein sequence ID" value="SDO93954.1"/>
    <property type="molecule type" value="Genomic_DNA"/>
</dbReference>
<accession>A0A1H0NMN1</accession>
<evidence type="ECO:0000259" key="6">
    <source>
        <dbReference type="Pfam" id="PF00296"/>
    </source>
</evidence>
<evidence type="ECO:0000313" key="7">
    <source>
        <dbReference type="EMBL" id="SDO93954.1"/>
    </source>
</evidence>
<dbReference type="Proteomes" id="UP000199341">
    <property type="component" value="Unassembled WGS sequence"/>
</dbReference>
<feature type="region of interest" description="Disordered" evidence="5">
    <location>
        <begin position="1"/>
        <end position="22"/>
    </location>
</feature>
<evidence type="ECO:0000313" key="8">
    <source>
        <dbReference type="Proteomes" id="UP000199341"/>
    </source>
</evidence>
<sequence>MSVRTRQTLHVPPGPQEFPDSPLSRALRQPLLLGVFLPLQTGGWSQSTLPRGTDWTFDYNLELTRRAEALGFDIAFGLSQWLPKGGFGGASRYRENFLDPFVSAVALSAATRRILLFGTVHVLYGPWHPLHLAKFLATADHVSGGRFGANIVTGYADTEPDMFGMTRLDHDLRYEAADEFTAICEDLWAGADNLTYEGAHWSLRGAYVSPRPAYGRPILVSASGSPAGFAYGGRHSDIVFVSSPAGEEFEKAITALPAHVARVKQAARDQGREVKVIINPTVVSADSRKEAQARYQAIMDHADLESIANFTGRHQAGDSRSWLEHSARGRAVGGHLHIVGDPADVTRQLAALHAAGLDGVQLTFYDYLPDLEHFGRAVLPLLEQAGLRTPAEPLDLASPRTPSHPSPYTSPQETP</sequence>
<dbReference type="Pfam" id="PF00296">
    <property type="entry name" value="Bac_luciferase"/>
    <property type="match status" value="1"/>
</dbReference>
<keyword evidence="3" id="KW-0560">Oxidoreductase</keyword>
<dbReference type="CDD" id="cd01094">
    <property type="entry name" value="Alkanesulfonate_monoxygenase"/>
    <property type="match status" value="1"/>
</dbReference>
<dbReference type="GO" id="GO:0004497">
    <property type="term" value="F:monooxygenase activity"/>
    <property type="evidence" value="ECO:0007669"/>
    <property type="project" value="UniProtKB-KW"/>
</dbReference>
<dbReference type="PANTHER" id="PTHR42847:SF4">
    <property type="entry name" value="ALKANESULFONATE MONOOXYGENASE-RELATED"/>
    <property type="match status" value="1"/>
</dbReference>
<dbReference type="AlphaFoldDB" id="A0A1H0NMN1"/>
<feature type="region of interest" description="Disordered" evidence="5">
    <location>
        <begin position="390"/>
        <end position="415"/>
    </location>
</feature>
<protein>
    <submittedName>
        <fullName evidence="7">FMNH2-dependent dimethyl sulfone monooxygenase</fullName>
    </submittedName>
</protein>
<dbReference type="SUPFAM" id="SSF51679">
    <property type="entry name" value="Bacterial luciferase-like"/>
    <property type="match status" value="1"/>
</dbReference>
<dbReference type="InterPro" id="IPR011251">
    <property type="entry name" value="Luciferase-like_dom"/>
</dbReference>
<dbReference type="OrthoDB" id="9814695at2"/>
<keyword evidence="2" id="KW-0288">FMN</keyword>
<dbReference type="InterPro" id="IPR050172">
    <property type="entry name" value="SsuD_RutA_monooxygenase"/>
</dbReference>
<keyword evidence="1" id="KW-0285">Flavoprotein</keyword>
<feature type="compositionally biased region" description="Polar residues" evidence="5">
    <location>
        <begin position="400"/>
        <end position="415"/>
    </location>
</feature>
<evidence type="ECO:0000256" key="2">
    <source>
        <dbReference type="ARBA" id="ARBA00022643"/>
    </source>
</evidence>
<dbReference type="Gene3D" id="3.20.20.30">
    <property type="entry name" value="Luciferase-like domain"/>
    <property type="match status" value="1"/>
</dbReference>
<organism evidence="7 8">
    <name type="scientific">Actinacidiphila guanduensis</name>
    <dbReference type="NCBI Taxonomy" id="310781"/>
    <lineage>
        <taxon>Bacteria</taxon>
        <taxon>Bacillati</taxon>
        <taxon>Actinomycetota</taxon>
        <taxon>Actinomycetes</taxon>
        <taxon>Kitasatosporales</taxon>
        <taxon>Streptomycetaceae</taxon>
        <taxon>Actinacidiphila</taxon>
    </lineage>
</organism>
<gene>
    <name evidence="7" type="ORF">SAMN05216259_114120</name>
</gene>
<reference evidence="7 8" key="1">
    <citation type="submission" date="2016-10" db="EMBL/GenBank/DDBJ databases">
        <authorList>
            <person name="de Groot N.N."/>
        </authorList>
    </citation>
    <scope>NUCLEOTIDE SEQUENCE [LARGE SCALE GENOMIC DNA]</scope>
    <source>
        <strain evidence="7 8">CGMCC 4.2022</strain>
    </source>
</reference>
<proteinExistence type="predicted"/>
<feature type="domain" description="Luciferase-like" evidence="6">
    <location>
        <begin position="34"/>
        <end position="358"/>
    </location>
</feature>
<dbReference type="STRING" id="310781.SAMN05216259_114120"/>
<keyword evidence="8" id="KW-1185">Reference proteome</keyword>
<evidence type="ECO:0000256" key="3">
    <source>
        <dbReference type="ARBA" id="ARBA00023002"/>
    </source>
</evidence>
<evidence type="ECO:0000256" key="4">
    <source>
        <dbReference type="ARBA" id="ARBA00023033"/>
    </source>
</evidence>
<name>A0A1H0NMN1_9ACTN</name>
<keyword evidence="4 7" id="KW-0503">Monooxygenase</keyword>
<dbReference type="InterPro" id="IPR036661">
    <property type="entry name" value="Luciferase-like_sf"/>
</dbReference>
<evidence type="ECO:0000256" key="5">
    <source>
        <dbReference type="SAM" id="MobiDB-lite"/>
    </source>
</evidence>